<feature type="signal peptide" evidence="1">
    <location>
        <begin position="1"/>
        <end position="17"/>
    </location>
</feature>
<dbReference type="STRING" id="1842727.RD110_15405"/>
<organism evidence="2 3">
    <name type="scientific">Rhodoferax koreensis</name>
    <dbReference type="NCBI Taxonomy" id="1842727"/>
    <lineage>
        <taxon>Bacteria</taxon>
        <taxon>Pseudomonadati</taxon>
        <taxon>Pseudomonadota</taxon>
        <taxon>Betaproteobacteria</taxon>
        <taxon>Burkholderiales</taxon>
        <taxon>Comamonadaceae</taxon>
        <taxon>Rhodoferax</taxon>
    </lineage>
</organism>
<name>A0A1P8JXD2_9BURK</name>
<keyword evidence="1" id="KW-0732">Signal</keyword>
<feature type="chain" id="PRO_5013088794" description="Lipoprotein" evidence="1">
    <location>
        <begin position="18"/>
        <end position="669"/>
    </location>
</feature>
<dbReference type="Proteomes" id="UP000186609">
    <property type="component" value="Chromosome"/>
</dbReference>
<evidence type="ECO:0008006" key="4">
    <source>
        <dbReference type="Google" id="ProtNLM"/>
    </source>
</evidence>
<sequence length="669" mass="67895">MKTRTKLALLTAASLLAACGGGSGGGAEVAAPAPAPAPETSMLSLTVIDGPLSGAKVCLDLNGNGACDADEPFGTSTAGGAVSFPVLASALGKYPVVAEVPVGAIDEDDPNTPVATAYRLTAPVSNPVISPLTTLVQQMVSTLGLSPAAAADTLQAQAGLSSSPLANYVAAATADAQSANAARILVAAIQSQTVALGSSADIQKAILANATNLLTAAVLAGSDASVADACGDRKSAACKSAIASAVGTVVADAGLTPATAAAAVSLATAPAVTESSTPVASFSLDWVNAGDTANWYTRIFTSTAAEATPDANGLTRYRSIRHARVAGVDTIWNINNDPARAGDLHWSGTAWVGCTVDFQNTSTVRDAQGRSSYNNCDGRNLGTTQRVTSDISSRSMADIFALIQSTRTDGGNWGKAPTWFTGAVTASVGTATFPAESRLISQTDTTTATAIGYDVRTSNIVTVADADVAAGGNATVNRQVACNVSGNNASQAVTLETMIARNPGTPCIYNQQTDSGLNGQSYTSLTPNEGWGNTTTSMGTLGNAPVGPGTTAGFYTTNTRLRVSFAGGSSNATTYYTCLQRASNDSTRNCTVAGTGTYTITTLGDGRVMTFSGLPTKFAALSYERVFVERGGQVYWGFKDRLSTVKTVRLNGTAGNAVLSQLGLPTFTP</sequence>
<dbReference type="PROSITE" id="PS51257">
    <property type="entry name" value="PROKAR_LIPOPROTEIN"/>
    <property type="match status" value="1"/>
</dbReference>
<reference evidence="2 3" key="1">
    <citation type="submission" date="2017-01" db="EMBL/GenBank/DDBJ databases">
        <authorList>
            <person name="Mah S.A."/>
            <person name="Swanson W.J."/>
            <person name="Moy G.W."/>
            <person name="Vacquier V.D."/>
        </authorList>
    </citation>
    <scope>NUCLEOTIDE SEQUENCE [LARGE SCALE GENOMIC DNA]</scope>
    <source>
        <strain evidence="2 3">DCY110</strain>
    </source>
</reference>
<evidence type="ECO:0000313" key="3">
    <source>
        <dbReference type="Proteomes" id="UP000186609"/>
    </source>
</evidence>
<dbReference type="RefSeq" id="WP_076200289.1">
    <property type="nucleotide sequence ID" value="NZ_CP019236.1"/>
</dbReference>
<evidence type="ECO:0000256" key="1">
    <source>
        <dbReference type="SAM" id="SignalP"/>
    </source>
</evidence>
<keyword evidence="3" id="KW-1185">Reference proteome</keyword>
<dbReference type="EMBL" id="CP019236">
    <property type="protein sequence ID" value="APW38410.1"/>
    <property type="molecule type" value="Genomic_DNA"/>
</dbReference>
<dbReference type="OrthoDB" id="9770871at2"/>
<protein>
    <recommendedName>
        <fullName evidence="4">Lipoprotein</fullName>
    </recommendedName>
</protein>
<dbReference type="KEGG" id="rhy:RD110_15405"/>
<gene>
    <name evidence="2" type="ORF">RD110_15405</name>
</gene>
<evidence type="ECO:0000313" key="2">
    <source>
        <dbReference type="EMBL" id="APW38410.1"/>
    </source>
</evidence>
<accession>A0A1P8JXD2</accession>
<proteinExistence type="predicted"/>
<dbReference type="AlphaFoldDB" id="A0A1P8JXD2"/>